<proteinExistence type="predicted"/>
<dbReference type="KEGG" id="ccos:Pan44_54310"/>
<dbReference type="RefSeq" id="WP_145034711.1">
    <property type="nucleotide sequence ID" value="NZ_CP036271.1"/>
</dbReference>
<name>A0A517SML1_9PLAN</name>
<feature type="chain" id="PRO_5022086571" description="Lipoprotein" evidence="1">
    <location>
        <begin position="22"/>
        <end position="212"/>
    </location>
</feature>
<keyword evidence="1" id="KW-0732">Signal</keyword>
<feature type="signal peptide" evidence="1">
    <location>
        <begin position="1"/>
        <end position="21"/>
    </location>
</feature>
<evidence type="ECO:0000256" key="1">
    <source>
        <dbReference type="SAM" id="SignalP"/>
    </source>
</evidence>
<dbReference type="EMBL" id="CP036271">
    <property type="protein sequence ID" value="QDT57362.1"/>
    <property type="molecule type" value="Genomic_DNA"/>
</dbReference>
<dbReference type="Proteomes" id="UP000315700">
    <property type="component" value="Chromosome"/>
</dbReference>
<organism evidence="2 3">
    <name type="scientific">Caulifigura coniformis</name>
    <dbReference type="NCBI Taxonomy" id="2527983"/>
    <lineage>
        <taxon>Bacteria</taxon>
        <taxon>Pseudomonadati</taxon>
        <taxon>Planctomycetota</taxon>
        <taxon>Planctomycetia</taxon>
        <taxon>Planctomycetales</taxon>
        <taxon>Planctomycetaceae</taxon>
        <taxon>Caulifigura</taxon>
    </lineage>
</organism>
<accession>A0A517SML1</accession>
<evidence type="ECO:0008006" key="4">
    <source>
        <dbReference type="Google" id="ProtNLM"/>
    </source>
</evidence>
<dbReference type="InParanoid" id="A0A517SML1"/>
<evidence type="ECO:0000313" key="3">
    <source>
        <dbReference type="Proteomes" id="UP000315700"/>
    </source>
</evidence>
<sequence length="212" mass="23127" precursor="true">MKSLLLLAVAFFHAASGAVCQAEHPTPNEVVLAKVRAIPDGGGYNWVAGSTGVPEEIRFKDTLILRKGEGGTYCCGITFAVVIQAADELKMLDDLSPADVKLLQKRFYGVPKDAQERQCVLGLEGSGLGYAVSADEAKAGDFLQFYREKGGHSVVFLQWVEENGQRVGFTYRSSQKSTNGVGDRTEYFSDAAGKEGKVDRKRMYFGRLGKKM</sequence>
<dbReference type="OrthoDB" id="9804872at2"/>
<keyword evidence="3" id="KW-1185">Reference proteome</keyword>
<reference evidence="2 3" key="1">
    <citation type="submission" date="2019-02" db="EMBL/GenBank/DDBJ databases">
        <title>Deep-cultivation of Planctomycetes and their phenomic and genomic characterization uncovers novel biology.</title>
        <authorList>
            <person name="Wiegand S."/>
            <person name="Jogler M."/>
            <person name="Boedeker C."/>
            <person name="Pinto D."/>
            <person name="Vollmers J."/>
            <person name="Rivas-Marin E."/>
            <person name="Kohn T."/>
            <person name="Peeters S.H."/>
            <person name="Heuer A."/>
            <person name="Rast P."/>
            <person name="Oberbeckmann S."/>
            <person name="Bunk B."/>
            <person name="Jeske O."/>
            <person name="Meyerdierks A."/>
            <person name="Storesund J.E."/>
            <person name="Kallscheuer N."/>
            <person name="Luecker S."/>
            <person name="Lage O.M."/>
            <person name="Pohl T."/>
            <person name="Merkel B.J."/>
            <person name="Hornburger P."/>
            <person name="Mueller R.-W."/>
            <person name="Bruemmer F."/>
            <person name="Labrenz M."/>
            <person name="Spormann A.M."/>
            <person name="Op den Camp H."/>
            <person name="Overmann J."/>
            <person name="Amann R."/>
            <person name="Jetten M.S.M."/>
            <person name="Mascher T."/>
            <person name="Medema M.H."/>
            <person name="Devos D.P."/>
            <person name="Kaster A.-K."/>
            <person name="Ovreas L."/>
            <person name="Rohde M."/>
            <person name="Galperin M.Y."/>
            <person name="Jogler C."/>
        </authorList>
    </citation>
    <scope>NUCLEOTIDE SEQUENCE [LARGE SCALE GENOMIC DNA]</scope>
    <source>
        <strain evidence="2 3">Pan44</strain>
    </source>
</reference>
<evidence type="ECO:0000313" key="2">
    <source>
        <dbReference type="EMBL" id="QDT57362.1"/>
    </source>
</evidence>
<protein>
    <recommendedName>
        <fullName evidence="4">Lipoprotein</fullName>
    </recommendedName>
</protein>
<gene>
    <name evidence="2" type="ORF">Pan44_54310</name>
</gene>
<dbReference type="AlphaFoldDB" id="A0A517SML1"/>